<organism evidence="1 2">
    <name type="scientific">Melia azedarach</name>
    <name type="common">Chinaberry tree</name>
    <dbReference type="NCBI Taxonomy" id="155640"/>
    <lineage>
        <taxon>Eukaryota</taxon>
        <taxon>Viridiplantae</taxon>
        <taxon>Streptophyta</taxon>
        <taxon>Embryophyta</taxon>
        <taxon>Tracheophyta</taxon>
        <taxon>Spermatophyta</taxon>
        <taxon>Magnoliopsida</taxon>
        <taxon>eudicotyledons</taxon>
        <taxon>Gunneridae</taxon>
        <taxon>Pentapetalae</taxon>
        <taxon>rosids</taxon>
        <taxon>malvids</taxon>
        <taxon>Sapindales</taxon>
        <taxon>Meliaceae</taxon>
        <taxon>Melia</taxon>
    </lineage>
</organism>
<name>A0ACC1XEC4_MELAZ</name>
<keyword evidence="2" id="KW-1185">Reference proteome</keyword>
<dbReference type="EMBL" id="CM051403">
    <property type="protein sequence ID" value="KAJ4708630.1"/>
    <property type="molecule type" value="Genomic_DNA"/>
</dbReference>
<reference evidence="1 2" key="1">
    <citation type="journal article" date="2023" name="Science">
        <title>Complex scaffold remodeling in plant triterpene biosynthesis.</title>
        <authorList>
            <person name="De La Pena R."/>
            <person name="Hodgson H."/>
            <person name="Liu J.C."/>
            <person name="Stephenson M.J."/>
            <person name="Martin A.C."/>
            <person name="Owen C."/>
            <person name="Harkess A."/>
            <person name="Leebens-Mack J."/>
            <person name="Jimenez L.E."/>
            <person name="Osbourn A."/>
            <person name="Sattely E.S."/>
        </authorList>
    </citation>
    <scope>NUCLEOTIDE SEQUENCE [LARGE SCALE GENOMIC DNA]</scope>
    <source>
        <strain evidence="2">cv. JPN11</strain>
        <tissue evidence="1">Leaf</tissue>
    </source>
</reference>
<protein>
    <submittedName>
        <fullName evidence="1">PRA1 family protein</fullName>
    </submittedName>
</protein>
<sequence length="204" mass="22917">MTTYGTIPTETPASSNQSLLESVKQQIQLCFGTQRPWNDMFQIHSFSLPTSFGNVTERIRTNVAFFRMNYTLITLFIVFISFLWNPLSLIVLIVMTVAWLFLYFLRDHDRLTFFGYEIDDRILMIVLLLATVAVLFLTDVTRNIIIGLSIGMVVICVHGALTTPDDHMLSADDEERLGSAAPQGKRVKPLPLKNAASSSFSSSS</sequence>
<proteinExistence type="predicted"/>
<accession>A0ACC1XEC4</accession>
<gene>
    <name evidence="1" type="ORF">OWV82_018543</name>
</gene>
<evidence type="ECO:0000313" key="2">
    <source>
        <dbReference type="Proteomes" id="UP001164539"/>
    </source>
</evidence>
<comment type="caution">
    <text evidence="1">The sequence shown here is derived from an EMBL/GenBank/DDBJ whole genome shotgun (WGS) entry which is preliminary data.</text>
</comment>
<dbReference type="Proteomes" id="UP001164539">
    <property type="component" value="Chromosome 10"/>
</dbReference>
<evidence type="ECO:0000313" key="1">
    <source>
        <dbReference type="EMBL" id="KAJ4708630.1"/>
    </source>
</evidence>